<gene>
    <name evidence="2" type="ORF">JF50_00910</name>
</gene>
<dbReference type="RefSeq" id="WP_039607648.1">
    <property type="nucleotide sequence ID" value="NZ_JWIC01000001.1"/>
</dbReference>
<evidence type="ECO:0000313" key="3">
    <source>
        <dbReference type="Proteomes" id="UP000031327"/>
    </source>
</evidence>
<evidence type="ECO:0000256" key="1">
    <source>
        <dbReference type="SAM" id="MobiDB-lite"/>
    </source>
</evidence>
<organism evidence="2 3">
    <name type="scientific">Pseudoalteromonas luteoviolacea</name>
    <dbReference type="NCBI Taxonomy" id="43657"/>
    <lineage>
        <taxon>Bacteria</taxon>
        <taxon>Pseudomonadati</taxon>
        <taxon>Pseudomonadota</taxon>
        <taxon>Gammaproteobacteria</taxon>
        <taxon>Alteromonadales</taxon>
        <taxon>Pseudoalteromonadaceae</taxon>
        <taxon>Pseudoalteromonas</taxon>
    </lineage>
</organism>
<evidence type="ECO:0000313" key="2">
    <source>
        <dbReference type="EMBL" id="KID59047.1"/>
    </source>
</evidence>
<dbReference type="AlphaFoldDB" id="A0A0C1QVG0"/>
<protein>
    <submittedName>
        <fullName evidence="2">Uncharacterized protein</fullName>
    </submittedName>
</protein>
<name>A0A0C1QVG0_9GAMM</name>
<dbReference type="Proteomes" id="UP000031327">
    <property type="component" value="Unassembled WGS sequence"/>
</dbReference>
<feature type="region of interest" description="Disordered" evidence="1">
    <location>
        <begin position="1"/>
        <end position="25"/>
    </location>
</feature>
<reference evidence="2 3" key="1">
    <citation type="submission" date="2014-12" db="EMBL/GenBank/DDBJ databases">
        <title>Draft Genome Sequence of Pseudoalteromonas luteoviolacea HI1.</title>
        <authorList>
            <person name="Asahina A.Y."/>
            <person name="Hadfield M.G."/>
        </authorList>
    </citation>
    <scope>NUCLEOTIDE SEQUENCE [LARGE SCALE GENOMIC DNA]</scope>
    <source>
        <strain evidence="2 3">HI1</strain>
    </source>
</reference>
<proteinExistence type="predicted"/>
<accession>A0A0C1QVG0</accession>
<comment type="caution">
    <text evidence="2">The sequence shown here is derived from an EMBL/GenBank/DDBJ whole genome shotgun (WGS) entry which is preliminary data.</text>
</comment>
<feature type="compositionally biased region" description="Polar residues" evidence="1">
    <location>
        <begin position="1"/>
        <end position="10"/>
    </location>
</feature>
<sequence>MYQYLENTTGKEVARPRQKISPRGQSRLGRVHGKYRKTHTIQQVKTLVNAFSKNISKPVFENSKNISTNVLYGNYLMSVIAKAATDGPTKLAENIRDAKIILNEAERENISNLNLAKILIPEIRENLKNTAVNTVEEMTQDKLERLKNMFK</sequence>
<dbReference type="EMBL" id="JWIC01000001">
    <property type="protein sequence ID" value="KID59047.1"/>
    <property type="molecule type" value="Genomic_DNA"/>
</dbReference>